<gene>
    <name evidence="2" type="ORF">HYG79_04285</name>
</gene>
<feature type="domain" description="Lipocalin-like" evidence="1">
    <location>
        <begin position="33"/>
        <end position="147"/>
    </location>
</feature>
<protein>
    <submittedName>
        <fullName evidence="2">Lipocalin family protein</fullName>
    </submittedName>
</protein>
<dbReference type="EMBL" id="CP058595">
    <property type="protein sequence ID" value="QLG44596.1"/>
    <property type="molecule type" value="Genomic_DNA"/>
</dbReference>
<dbReference type="Pfam" id="PF13648">
    <property type="entry name" value="Lipocalin_4"/>
    <property type="match status" value="1"/>
</dbReference>
<reference evidence="2 3" key="1">
    <citation type="journal article" date="2006" name="Int. J. Syst. Evol. Microbiol.">
        <title>Costertonia aggregata gen. nov., sp. nov., a mesophilic marine bacterium of the family Flavobacteriaceae, isolated from a mature biofilm.</title>
        <authorList>
            <person name="Kwon K.K."/>
            <person name="Lee Y.K."/>
            <person name="Lee H.K."/>
        </authorList>
    </citation>
    <scope>NUCLEOTIDE SEQUENCE [LARGE SCALE GENOMIC DNA]</scope>
    <source>
        <strain evidence="2 3">KCCM 42265</strain>
    </source>
</reference>
<keyword evidence="3" id="KW-1185">Reference proteome</keyword>
<dbReference type="Proteomes" id="UP000509302">
    <property type="component" value="Chromosome"/>
</dbReference>
<dbReference type="PROSITE" id="PS51257">
    <property type="entry name" value="PROKAR_LIPOPROTEIN"/>
    <property type="match status" value="1"/>
</dbReference>
<evidence type="ECO:0000313" key="2">
    <source>
        <dbReference type="EMBL" id="QLG44596.1"/>
    </source>
</evidence>
<evidence type="ECO:0000313" key="3">
    <source>
        <dbReference type="Proteomes" id="UP000509302"/>
    </source>
</evidence>
<dbReference type="AlphaFoldDB" id="A0A7H9AMB0"/>
<dbReference type="KEGG" id="cagg:HYG79_04285"/>
<accession>A0A7H9AMB0</accession>
<evidence type="ECO:0000259" key="1">
    <source>
        <dbReference type="Pfam" id="PF13648"/>
    </source>
</evidence>
<dbReference type="RefSeq" id="WP_179240930.1">
    <property type="nucleotide sequence ID" value="NZ_CP058595.1"/>
</dbReference>
<proteinExistence type="predicted"/>
<organism evidence="2 3">
    <name type="scientific">Costertonia aggregata</name>
    <dbReference type="NCBI Taxonomy" id="343403"/>
    <lineage>
        <taxon>Bacteria</taxon>
        <taxon>Pseudomonadati</taxon>
        <taxon>Bacteroidota</taxon>
        <taxon>Flavobacteriia</taxon>
        <taxon>Flavobacteriales</taxon>
        <taxon>Flavobacteriaceae</taxon>
        <taxon>Costertonia</taxon>
    </lineage>
</organism>
<sequence>MKHTTLVVFFTAVLSFSCSSDNDNDMEMAENSIVGTWSFSELDLNGIDASGEIKLANDVIKVLVAQDCEILTFSFKDDDTVTATSKDFTETGRDVKPDGSGLLIECPANSVTESSVWNLEGDQLTFINEDQTQETVTIELDGNTLTIPAEVVNDDNLQGAKAIFKRN</sequence>
<name>A0A7H9AMB0_9FLAO</name>
<dbReference type="InterPro" id="IPR024311">
    <property type="entry name" value="Lipocalin-like"/>
</dbReference>